<dbReference type="KEGG" id="vg:54992502"/>
<dbReference type="Proteomes" id="UP000247284">
    <property type="component" value="Segment"/>
</dbReference>
<keyword evidence="3" id="KW-1185">Reference proteome</keyword>
<feature type="compositionally biased region" description="Low complexity" evidence="1">
    <location>
        <begin position="79"/>
        <end position="88"/>
    </location>
</feature>
<dbReference type="EMBL" id="MH183162">
    <property type="protein sequence ID" value="AWN07706.1"/>
    <property type="molecule type" value="Genomic_DNA"/>
</dbReference>
<evidence type="ECO:0000313" key="3">
    <source>
        <dbReference type="Proteomes" id="UP000247284"/>
    </source>
</evidence>
<dbReference type="RefSeq" id="YP_009801973.1">
    <property type="nucleotide sequence ID" value="NC_047977.1"/>
</dbReference>
<evidence type="ECO:0000313" key="2">
    <source>
        <dbReference type="EMBL" id="AWN07706.1"/>
    </source>
</evidence>
<dbReference type="GeneID" id="54992502"/>
<proteinExistence type="predicted"/>
<protein>
    <submittedName>
        <fullName evidence="2">Uncharacterized protein</fullName>
    </submittedName>
</protein>
<reference evidence="3" key="1">
    <citation type="submission" date="2018-04" db="EMBL/GenBank/DDBJ databases">
        <authorList>
            <person name="Go L.Y."/>
            <person name="Mitchell J.A."/>
        </authorList>
    </citation>
    <scope>NUCLEOTIDE SEQUENCE [LARGE SCALE GENOMIC DNA]</scope>
</reference>
<name>A0A2U8UUL9_9CAUD</name>
<accession>A0A2U8UUL9</accession>
<feature type="region of interest" description="Disordered" evidence="1">
    <location>
        <begin position="55"/>
        <end position="108"/>
    </location>
</feature>
<gene>
    <name evidence="2" type="primary">35</name>
    <name evidence="2" type="ORF">PBI_HENDRIX_35</name>
</gene>
<organism evidence="2 3">
    <name type="scientific">Microbacterium phage Hendrix</name>
    <dbReference type="NCBI Taxonomy" id="2182341"/>
    <lineage>
        <taxon>Viruses</taxon>
        <taxon>Duplodnaviria</taxon>
        <taxon>Heunggongvirae</taxon>
        <taxon>Uroviricota</taxon>
        <taxon>Caudoviricetes</taxon>
        <taxon>Rogerhendrixvirus</taxon>
        <taxon>Rogerhendrixvirus hendrix</taxon>
    </lineage>
</organism>
<evidence type="ECO:0000256" key="1">
    <source>
        <dbReference type="SAM" id="MobiDB-lite"/>
    </source>
</evidence>
<sequence length="108" mass="12172">MPRARSPLRGISPIRRLVYALGFRPRRHSIFFSPSLDMTAPYRGRTMSDAFLEGLRQGEQALRDQQPPQAPSQQHTNPTDAASAAHSTHSSDKEGIPPWNRRNQADPR</sequence>